<proteinExistence type="predicted"/>
<dbReference type="EMBL" id="CM037024">
    <property type="protein sequence ID" value="KAH7663271.1"/>
    <property type="molecule type" value="Genomic_DNA"/>
</dbReference>
<comment type="caution">
    <text evidence="1">The sequence shown here is derived from an EMBL/GenBank/DDBJ whole genome shotgun (WGS) entry which is preliminary data.</text>
</comment>
<gene>
    <name evidence="1" type="ORF">IHE45_14G042700</name>
</gene>
<reference evidence="2" key="1">
    <citation type="journal article" date="2022" name="Nat. Commun.">
        <title>Chromosome evolution and the genetic basis of agronomically important traits in greater yam.</title>
        <authorList>
            <person name="Bredeson J.V."/>
            <person name="Lyons J.B."/>
            <person name="Oniyinde I.O."/>
            <person name="Okereke N.R."/>
            <person name="Kolade O."/>
            <person name="Nnabue I."/>
            <person name="Nwadili C.O."/>
            <person name="Hribova E."/>
            <person name="Parker M."/>
            <person name="Nwogha J."/>
            <person name="Shu S."/>
            <person name="Carlson J."/>
            <person name="Kariba R."/>
            <person name="Muthemba S."/>
            <person name="Knop K."/>
            <person name="Barton G.J."/>
            <person name="Sherwood A.V."/>
            <person name="Lopez-Montes A."/>
            <person name="Asiedu R."/>
            <person name="Jamnadass R."/>
            <person name="Muchugi A."/>
            <person name="Goodstein D."/>
            <person name="Egesi C.N."/>
            <person name="Featherston J."/>
            <person name="Asfaw A."/>
            <person name="Simpson G.G."/>
            <person name="Dolezel J."/>
            <person name="Hendre P.S."/>
            <person name="Van Deynze A."/>
            <person name="Kumar P.L."/>
            <person name="Obidiegwu J.E."/>
            <person name="Bhattacharjee R."/>
            <person name="Rokhsar D.S."/>
        </authorList>
    </citation>
    <scope>NUCLEOTIDE SEQUENCE [LARGE SCALE GENOMIC DNA]</scope>
    <source>
        <strain evidence="2">cv. TDa95/00328</strain>
    </source>
</reference>
<keyword evidence="2" id="KW-1185">Reference proteome</keyword>
<dbReference type="Proteomes" id="UP000827976">
    <property type="component" value="Chromosome 14"/>
</dbReference>
<name>A0ACB7URH2_DIOAL</name>
<evidence type="ECO:0000313" key="2">
    <source>
        <dbReference type="Proteomes" id="UP000827976"/>
    </source>
</evidence>
<sequence>MSLLPAPSTITTTTTLAYTLLRNPFPTLLETQQSHAHLLKTGLLLLSLRTSTKLLSLYSSSFHLFSDAISLLSSLPSPDSFSFSTLISSFSHSQLFSSSLLLFRRMLSSGLPPDPFVLPTAVKASSSLFSLPLGRQLHALSISSGHSSHPFVHSSLIHMYLTCNRITDAHLLFDAMPHRNLVSWSSMIAGYAKLGRVHDARHMFDQMRHSGLDPNSITWNGMITGFNHSSCFLDSLFVFSDMHSQGFGPDGTSFSSVLSAAGDVENIVFGKQIHCYVIKAGFGIDECVVSAMIDMYGKCGYAKEMVQVLDEVDGMDVASCNAVVAGLSRNGLVEDALREFRRFEGMGIKLNVISWTSIIACCSQNGKDMEALELFREMQMAGVEANSVTIPCLLPACANIAALMHGKSAHCFTLRRAISEDVYVASALVDMYAKCGRINNARSIFDAMPSRNVVSWNAMLGGYSMHGKAKDAMELFHLMQRSGQKPDFISFTCVLAACSQAGLVEKGWYYFNKMSREHGISARMEHYACMICLLGRAGKLEEAYELIKEMAFEPDACVWGALLSSCRVHGNVMLGEIAAKKLFELEPGNAGNYVLLSNIYANKGIWDGVDRVRDTMKGMGLKKNPGCSWIEIKNKVHMLLAGDKTHPQLSKILEKLEQLSAEMKKLGCNPSTDFVLHNVEEQDKEQMLCGHSEKLAMALGLINTSPGTPLRVIKNLRICGDCHAVMKFVSKFEGRELFVRDTNRFHHFKDGECSCRDYW</sequence>
<protein>
    <submittedName>
        <fullName evidence="1">Tetratricopeptide-like helical domain-containing protein</fullName>
    </submittedName>
</protein>
<evidence type="ECO:0000313" key="1">
    <source>
        <dbReference type="EMBL" id="KAH7663271.1"/>
    </source>
</evidence>
<organism evidence="1 2">
    <name type="scientific">Dioscorea alata</name>
    <name type="common">Purple yam</name>
    <dbReference type="NCBI Taxonomy" id="55571"/>
    <lineage>
        <taxon>Eukaryota</taxon>
        <taxon>Viridiplantae</taxon>
        <taxon>Streptophyta</taxon>
        <taxon>Embryophyta</taxon>
        <taxon>Tracheophyta</taxon>
        <taxon>Spermatophyta</taxon>
        <taxon>Magnoliopsida</taxon>
        <taxon>Liliopsida</taxon>
        <taxon>Dioscoreales</taxon>
        <taxon>Dioscoreaceae</taxon>
        <taxon>Dioscorea</taxon>
    </lineage>
</organism>
<accession>A0ACB7URH2</accession>